<gene>
    <name evidence="2" type="ORF">QBC40DRAFT_251727</name>
</gene>
<dbReference type="AlphaFoldDB" id="A0AAN6XLA3"/>
<reference evidence="2" key="1">
    <citation type="journal article" date="2023" name="Mol. Phylogenet. Evol.">
        <title>Genome-scale phylogeny and comparative genomics of the fungal order Sordariales.</title>
        <authorList>
            <person name="Hensen N."/>
            <person name="Bonometti L."/>
            <person name="Westerberg I."/>
            <person name="Brannstrom I.O."/>
            <person name="Guillou S."/>
            <person name="Cros-Aarteil S."/>
            <person name="Calhoun S."/>
            <person name="Haridas S."/>
            <person name="Kuo A."/>
            <person name="Mondo S."/>
            <person name="Pangilinan J."/>
            <person name="Riley R."/>
            <person name="LaButti K."/>
            <person name="Andreopoulos B."/>
            <person name="Lipzen A."/>
            <person name="Chen C."/>
            <person name="Yan M."/>
            <person name="Daum C."/>
            <person name="Ng V."/>
            <person name="Clum A."/>
            <person name="Steindorff A."/>
            <person name="Ohm R.A."/>
            <person name="Martin F."/>
            <person name="Silar P."/>
            <person name="Natvig D.O."/>
            <person name="Lalanne C."/>
            <person name="Gautier V."/>
            <person name="Ament-Velasquez S.L."/>
            <person name="Kruys A."/>
            <person name="Hutchinson M.I."/>
            <person name="Powell A.J."/>
            <person name="Barry K."/>
            <person name="Miller A.N."/>
            <person name="Grigoriev I.V."/>
            <person name="Debuchy R."/>
            <person name="Gladieux P."/>
            <person name="Hiltunen Thoren M."/>
            <person name="Johannesson H."/>
        </authorList>
    </citation>
    <scope>NUCLEOTIDE SEQUENCE</scope>
    <source>
        <strain evidence="2">CBS 315.58</strain>
    </source>
</reference>
<evidence type="ECO:0000313" key="3">
    <source>
        <dbReference type="Proteomes" id="UP001303160"/>
    </source>
</evidence>
<feature type="chain" id="PRO_5043006480" evidence="1">
    <location>
        <begin position="19"/>
        <end position="236"/>
    </location>
</feature>
<proteinExistence type="predicted"/>
<protein>
    <submittedName>
        <fullName evidence="2">Uncharacterized protein</fullName>
    </submittedName>
</protein>
<keyword evidence="3" id="KW-1185">Reference proteome</keyword>
<dbReference type="EMBL" id="MU863894">
    <property type="protein sequence ID" value="KAK4202784.1"/>
    <property type="molecule type" value="Genomic_DNA"/>
</dbReference>
<evidence type="ECO:0000313" key="2">
    <source>
        <dbReference type="EMBL" id="KAK4202784.1"/>
    </source>
</evidence>
<accession>A0AAN6XLA3</accession>
<evidence type="ECO:0000256" key="1">
    <source>
        <dbReference type="SAM" id="SignalP"/>
    </source>
</evidence>
<name>A0AAN6XLA3_9PEZI</name>
<dbReference type="Proteomes" id="UP001303160">
    <property type="component" value="Unassembled WGS sequence"/>
</dbReference>
<organism evidence="2 3">
    <name type="scientific">Triangularia verruculosa</name>
    <dbReference type="NCBI Taxonomy" id="2587418"/>
    <lineage>
        <taxon>Eukaryota</taxon>
        <taxon>Fungi</taxon>
        <taxon>Dikarya</taxon>
        <taxon>Ascomycota</taxon>
        <taxon>Pezizomycotina</taxon>
        <taxon>Sordariomycetes</taxon>
        <taxon>Sordariomycetidae</taxon>
        <taxon>Sordariales</taxon>
        <taxon>Podosporaceae</taxon>
        <taxon>Triangularia</taxon>
    </lineage>
</organism>
<comment type="caution">
    <text evidence="2">The sequence shown here is derived from an EMBL/GenBank/DDBJ whole genome shotgun (WGS) entry which is preliminary data.</text>
</comment>
<keyword evidence="1" id="KW-0732">Signal</keyword>
<sequence>MKITYLSTLLLCGLRVEAQLAARQRGGGGGGGAACVWEGHCLGDECDSELDCDGDLYCRSGRCANPGGGGPGTIIRTTTVYVYPTSTARPTSPAQPACAWTGHCIGDRCEDENDCDGDLICRAGRCNPLSGGIITSTRRATVTLPPVVTRITSTRRITVTVPPIRTSTSTRRITVPPIVTTVTRSRSTEVPPHPTPTSRPGPNCGNDPLSCIGVSCQEDSDCGFDLIICKNGFCDL</sequence>
<reference evidence="2" key="2">
    <citation type="submission" date="2023-05" db="EMBL/GenBank/DDBJ databases">
        <authorList>
            <consortium name="Lawrence Berkeley National Laboratory"/>
            <person name="Steindorff A."/>
            <person name="Hensen N."/>
            <person name="Bonometti L."/>
            <person name="Westerberg I."/>
            <person name="Brannstrom I.O."/>
            <person name="Guillou S."/>
            <person name="Cros-Aarteil S."/>
            <person name="Calhoun S."/>
            <person name="Haridas S."/>
            <person name="Kuo A."/>
            <person name="Mondo S."/>
            <person name="Pangilinan J."/>
            <person name="Riley R."/>
            <person name="Labutti K."/>
            <person name="Andreopoulos B."/>
            <person name="Lipzen A."/>
            <person name="Chen C."/>
            <person name="Yanf M."/>
            <person name="Daum C."/>
            <person name="Ng V."/>
            <person name="Clum A."/>
            <person name="Ohm R."/>
            <person name="Martin F."/>
            <person name="Silar P."/>
            <person name="Natvig D."/>
            <person name="Lalanne C."/>
            <person name="Gautier V."/>
            <person name="Ament-Velasquez S.L."/>
            <person name="Kruys A."/>
            <person name="Hutchinson M.I."/>
            <person name="Powell A.J."/>
            <person name="Barry K."/>
            <person name="Miller A.N."/>
            <person name="Grigoriev I.V."/>
            <person name="Debuchy R."/>
            <person name="Gladieux P."/>
            <person name="Thoren M.H."/>
            <person name="Johannesson H."/>
        </authorList>
    </citation>
    <scope>NUCLEOTIDE SEQUENCE</scope>
    <source>
        <strain evidence="2">CBS 315.58</strain>
    </source>
</reference>
<feature type="signal peptide" evidence="1">
    <location>
        <begin position="1"/>
        <end position="18"/>
    </location>
</feature>